<sequence length="880" mass="98251">MECNRDEATRAKEIAERKFKAKDVAAARKFASKAQSLNPELDGISQMLATFEVYLASENKISGETDWYAILGVNATADDDTVKRQYRKLALMLHPDKNKSVGAEGAFKLLSEAWSVLSDKSRRLSYDQKRNTKGSHQEVQQTRDSSAPNANGFYNFPKTTSNTKPPKAASRTTAPTSVPTSSRPSKTNTFWTACNQCKMQYEYLRVYLNHNLLCPNCHKPFLAVETGSPANGSNSSVTFSFPQQQRQHNTSKNAYVQGRNSSAAPNAGTAGYTHGAGIDSFNQANFQWSPFSRTAGVASAAASSSAAAQAANVVHRTYEKVRREREEAQATTRREEAMRRKNSTSKRASSGSSMGNSNAASSSNALDRERAAPKAERPAKKRRGMDDDGVDEVEETGFKGQTTSRHINAHTGVPESERVNDQVLTRNLLIEKARTMIRNKLAEWDAAATAKAVVKEKEKEKEAASVPNTDASDQNKADEPVNEKKQVSINVPDPDFHDFDKDRTERSFDANQVWAAYDDDDGMPRFYALIQKVISLKPFKMRFSWLNSKTNSELGPINWVASGFTKTCGEFRVGRYEVNDTVNVFSHRVRWEKGVRGVVRIVPQTGDVWALYRNWSPNWNERTPDNVVHKYDMVEVLDGYNEEHGVSVTPLVKVAGFKTVFHRHMDPAQVRRIPREEMFRFSHQVPSWLLTGEEAANAPKGCRELDPAATPLELLQVITETTEDKMADTAELMQESKDKTMMETAEKIHESKQHEAVGIIEQIQATKKDVETVDKRQQGEKNGKSTKQIKETKEDFVMDSMEKIHKTNGGVTAETEEQLDLGLVALSNLNFGVEGRDILKGPVAACDAWIQQLEAGIGLQSLLISRVLIQMCRYSIHPIY</sequence>
<dbReference type="InterPro" id="IPR001623">
    <property type="entry name" value="DnaJ_domain"/>
</dbReference>
<dbReference type="Proteomes" id="UP000283530">
    <property type="component" value="Unassembled WGS sequence"/>
</dbReference>
<dbReference type="Gene3D" id="1.10.287.110">
    <property type="entry name" value="DnaJ domain"/>
    <property type="match status" value="1"/>
</dbReference>
<feature type="compositionally biased region" description="Basic and acidic residues" evidence="1">
    <location>
        <begin position="318"/>
        <end position="339"/>
    </location>
</feature>
<dbReference type="PROSITE" id="PS50076">
    <property type="entry name" value="DNAJ_2"/>
    <property type="match status" value="1"/>
</dbReference>
<accession>A0A3S3N3G0</accession>
<dbReference type="SMART" id="SM00271">
    <property type="entry name" value="DnaJ"/>
    <property type="match status" value="1"/>
</dbReference>
<feature type="compositionally biased region" description="Polar residues" evidence="1">
    <location>
        <begin position="157"/>
        <end position="186"/>
    </location>
</feature>
<comment type="caution">
    <text evidence="3">The sequence shown here is derived from an EMBL/GenBank/DDBJ whole genome shotgun (WGS) entry which is preliminary data.</text>
</comment>
<dbReference type="Pfam" id="PF23551">
    <property type="entry name" value="Zn_ribbon_20"/>
    <property type="match status" value="1"/>
</dbReference>
<dbReference type="AlphaFoldDB" id="A0A3S3N3G0"/>
<evidence type="ECO:0000259" key="2">
    <source>
        <dbReference type="PROSITE" id="PS50076"/>
    </source>
</evidence>
<feature type="region of interest" description="Disordered" evidence="1">
    <location>
        <begin position="770"/>
        <end position="790"/>
    </location>
</feature>
<name>A0A3S3N3G0_9MAGN</name>
<dbReference type="InterPro" id="IPR056988">
    <property type="entry name" value="Zn_ribbon_pln"/>
</dbReference>
<keyword evidence="4" id="KW-1185">Reference proteome</keyword>
<dbReference type="InterPro" id="IPR018253">
    <property type="entry name" value="DnaJ_domain_CS"/>
</dbReference>
<feature type="compositionally biased region" description="Basic and acidic residues" evidence="1">
    <location>
        <begin position="366"/>
        <end position="378"/>
    </location>
</feature>
<protein>
    <submittedName>
        <fullName evidence="3">DnaJ domain-containing protein</fullName>
    </submittedName>
</protein>
<dbReference type="Pfam" id="PF11926">
    <property type="entry name" value="DUF3444"/>
    <property type="match status" value="1"/>
</dbReference>
<proteinExistence type="predicted"/>
<feature type="compositionally biased region" description="Basic and acidic residues" evidence="1">
    <location>
        <begin position="473"/>
        <end position="486"/>
    </location>
</feature>
<dbReference type="PROSITE" id="PS00636">
    <property type="entry name" value="DNAJ_1"/>
    <property type="match status" value="1"/>
</dbReference>
<dbReference type="Pfam" id="PF00226">
    <property type="entry name" value="DnaJ"/>
    <property type="match status" value="1"/>
</dbReference>
<evidence type="ECO:0000313" key="4">
    <source>
        <dbReference type="Proteomes" id="UP000283530"/>
    </source>
</evidence>
<dbReference type="OrthoDB" id="66964at2759"/>
<feature type="region of interest" description="Disordered" evidence="1">
    <location>
        <begin position="457"/>
        <end position="496"/>
    </location>
</feature>
<feature type="compositionally biased region" description="Polar residues" evidence="1">
    <location>
        <begin position="137"/>
        <end position="149"/>
    </location>
</feature>
<feature type="domain" description="J" evidence="2">
    <location>
        <begin position="66"/>
        <end position="130"/>
    </location>
</feature>
<dbReference type="PANTHER" id="PTHR44137">
    <property type="entry name" value="BNAC03G44070D PROTEIN"/>
    <property type="match status" value="1"/>
</dbReference>
<dbReference type="InterPro" id="IPR036869">
    <property type="entry name" value="J_dom_sf"/>
</dbReference>
<dbReference type="STRING" id="337451.A0A3S3N3G0"/>
<dbReference type="SUPFAM" id="SSF46565">
    <property type="entry name" value="Chaperone J-domain"/>
    <property type="match status" value="1"/>
</dbReference>
<dbReference type="CDD" id="cd06257">
    <property type="entry name" value="DnaJ"/>
    <property type="match status" value="1"/>
</dbReference>
<dbReference type="InterPro" id="IPR024593">
    <property type="entry name" value="DUF3444"/>
</dbReference>
<feature type="region of interest" description="Disordered" evidence="1">
    <location>
        <begin position="318"/>
        <end position="413"/>
    </location>
</feature>
<evidence type="ECO:0000256" key="1">
    <source>
        <dbReference type="SAM" id="MobiDB-lite"/>
    </source>
</evidence>
<reference evidence="3 4" key="1">
    <citation type="journal article" date="2019" name="Nat. Plants">
        <title>Stout camphor tree genome fills gaps in understanding of flowering plant genome evolution.</title>
        <authorList>
            <person name="Chaw S.M."/>
            <person name="Liu Y.C."/>
            <person name="Wu Y.W."/>
            <person name="Wang H.Y."/>
            <person name="Lin C.I."/>
            <person name="Wu C.S."/>
            <person name="Ke H.M."/>
            <person name="Chang L.Y."/>
            <person name="Hsu C.Y."/>
            <person name="Yang H.T."/>
            <person name="Sudianto E."/>
            <person name="Hsu M.H."/>
            <person name="Wu K.P."/>
            <person name="Wang L.N."/>
            <person name="Leebens-Mack J.H."/>
            <person name="Tsai I.J."/>
        </authorList>
    </citation>
    <scope>NUCLEOTIDE SEQUENCE [LARGE SCALE GENOMIC DNA]</scope>
    <source>
        <strain evidence="4">cv. Chaw 1501</strain>
        <tissue evidence="3">Young leaves</tissue>
    </source>
</reference>
<feature type="region of interest" description="Disordered" evidence="1">
    <location>
        <begin position="125"/>
        <end position="186"/>
    </location>
</feature>
<organism evidence="3 4">
    <name type="scientific">Cinnamomum micranthum f. kanehirae</name>
    <dbReference type="NCBI Taxonomy" id="337451"/>
    <lineage>
        <taxon>Eukaryota</taxon>
        <taxon>Viridiplantae</taxon>
        <taxon>Streptophyta</taxon>
        <taxon>Embryophyta</taxon>
        <taxon>Tracheophyta</taxon>
        <taxon>Spermatophyta</taxon>
        <taxon>Magnoliopsida</taxon>
        <taxon>Magnoliidae</taxon>
        <taxon>Laurales</taxon>
        <taxon>Lauraceae</taxon>
        <taxon>Cinnamomum</taxon>
    </lineage>
</organism>
<gene>
    <name evidence="3" type="ORF">CKAN_00866200</name>
</gene>
<dbReference type="PANTHER" id="PTHR44137:SF32">
    <property type="entry name" value="DNAJ HEAT SHOCK AMINO-TERMINAL DOMAIN PROTEIN"/>
    <property type="match status" value="1"/>
</dbReference>
<dbReference type="PRINTS" id="PR00625">
    <property type="entry name" value="JDOMAIN"/>
</dbReference>
<dbReference type="EMBL" id="QPKB01000003">
    <property type="protein sequence ID" value="RWR80050.1"/>
    <property type="molecule type" value="Genomic_DNA"/>
</dbReference>
<feature type="compositionally biased region" description="Low complexity" evidence="1">
    <location>
        <begin position="345"/>
        <end position="365"/>
    </location>
</feature>
<evidence type="ECO:0000313" key="3">
    <source>
        <dbReference type="EMBL" id="RWR80050.1"/>
    </source>
</evidence>